<proteinExistence type="inferred from homology"/>
<dbReference type="NCBIfam" id="NF004490">
    <property type="entry name" value="PRK05820.1"/>
    <property type="match status" value="1"/>
</dbReference>
<reference evidence="13" key="1">
    <citation type="submission" date="2020-09" db="EMBL/GenBank/DDBJ databases">
        <title>A novel bacterium of genus Paenibacillus, isolated from South China Sea.</title>
        <authorList>
            <person name="Huang H."/>
            <person name="Mo K."/>
            <person name="Hu Y."/>
        </authorList>
    </citation>
    <scope>NUCLEOTIDE SEQUENCE</scope>
    <source>
        <strain evidence="13">IB182496</strain>
    </source>
</reference>
<evidence type="ECO:0000259" key="12">
    <source>
        <dbReference type="SMART" id="SM00941"/>
    </source>
</evidence>
<dbReference type="EC" id="2.4.2.2" evidence="6"/>
<dbReference type="InterPro" id="IPR035902">
    <property type="entry name" value="Nuc_phospho_transferase"/>
</dbReference>
<dbReference type="GO" id="GO:0005829">
    <property type="term" value="C:cytosol"/>
    <property type="evidence" value="ECO:0007669"/>
    <property type="project" value="TreeGrafter"/>
</dbReference>
<accession>A0A927GT03</accession>
<comment type="catalytic activity">
    <reaction evidence="10">
        <text>uridine + phosphate = alpha-D-ribose 1-phosphate + uracil</text>
        <dbReference type="Rhea" id="RHEA:24388"/>
        <dbReference type="ChEBI" id="CHEBI:16704"/>
        <dbReference type="ChEBI" id="CHEBI:17568"/>
        <dbReference type="ChEBI" id="CHEBI:43474"/>
        <dbReference type="ChEBI" id="CHEBI:57720"/>
        <dbReference type="EC" id="2.4.2.2"/>
    </reaction>
</comment>
<name>A0A927GT03_9BACL</name>
<evidence type="ECO:0000256" key="7">
    <source>
        <dbReference type="ARBA" id="ARBA00014680"/>
    </source>
</evidence>
<evidence type="ECO:0000256" key="5">
    <source>
        <dbReference type="ARBA" id="ARBA00011738"/>
    </source>
</evidence>
<dbReference type="SUPFAM" id="SSF47648">
    <property type="entry name" value="Nucleoside phosphorylase/phosphoribosyltransferase N-terminal domain"/>
    <property type="match status" value="1"/>
</dbReference>
<dbReference type="SUPFAM" id="SSF52418">
    <property type="entry name" value="Nucleoside phosphorylase/phosphoribosyltransferase catalytic domain"/>
    <property type="match status" value="1"/>
</dbReference>
<dbReference type="PIRSF" id="PIRSF000478">
    <property type="entry name" value="TP_PyNP"/>
    <property type="match status" value="1"/>
</dbReference>
<gene>
    <name evidence="13" type="ORF">IDH44_16640</name>
</gene>
<dbReference type="Pfam" id="PF00591">
    <property type="entry name" value="Glycos_transf_3"/>
    <property type="match status" value="1"/>
</dbReference>
<dbReference type="InterPro" id="IPR018090">
    <property type="entry name" value="Pyrmidine_PPas_bac/euk"/>
</dbReference>
<organism evidence="13 14">
    <name type="scientific">Paenibacillus sabuli</name>
    <dbReference type="NCBI Taxonomy" id="2772509"/>
    <lineage>
        <taxon>Bacteria</taxon>
        <taxon>Bacillati</taxon>
        <taxon>Bacillota</taxon>
        <taxon>Bacilli</taxon>
        <taxon>Bacillales</taxon>
        <taxon>Paenibacillaceae</taxon>
        <taxon>Paenibacillus</taxon>
    </lineage>
</organism>
<evidence type="ECO:0000313" key="13">
    <source>
        <dbReference type="EMBL" id="MBD2846826.1"/>
    </source>
</evidence>
<dbReference type="InterPro" id="IPR013102">
    <property type="entry name" value="PYNP_C"/>
</dbReference>
<dbReference type="Gene3D" id="3.40.1030.10">
    <property type="entry name" value="Nucleoside phosphorylase/phosphoribosyltransferase catalytic domain"/>
    <property type="match status" value="1"/>
</dbReference>
<keyword evidence="9 13" id="KW-0808">Transferase</keyword>
<dbReference type="NCBIfam" id="NF004747">
    <property type="entry name" value="PRK06078.1"/>
    <property type="match status" value="1"/>
</dbReference>
<dbReference type="InterPro" id="IPR036566">
    <property type="entry name" value="PYNP-like_C_sf"/>
</dbReference>
<evidence type="ECO:0000256" key="3">
    <source>
        <dbReference type="ARBA" id="ARBA00003877"/>
    </source>
</evidence>
<evidence type="ECO:0000256" key="1">
    <source>
        <dbReference type="ARBA" id="ARBA00001066"/>
    </source>
</evidence>
<evidence type="ECO:0000313" key="14">
    <source>
        <dbReference type="Proteomes" id="UP000621560"/>
    </source>
</evidence>
<dbReference type="SMART" id="SM00941">
    <property type="entry name" value="PYNP_C"/>
    <property type="match status" value="1"/>
</dbReference>
<comment type="subunit">
    <text evidence="5">Homodimer.</text>
</comment>
<dbReference type="Gene3D" id="1.20.970.10">
    <property type="entry name" value="Transferase, Pyrimidine Nucleoside Phosphorylase, Chain C"/>
    <property type="match status" value="1"/>
</dbReference>
<dbReference type="SUPFAM" id="SSF54680">
    <property type="entry name" value="Pyrimidine nucleoside phosphorylase C-terminal domain"/>
    <property type="match status" value="1"/>
</dbReference>
<comment type="caution">
    <text evidence="13">The sequence shown here is derived from an EMBL/GenBank/DDBJ whole genome shotgun (WGS) entry which is preliminary data.</text>
</comment>
<dbReference type="InterPro" id="IPR017459">
    <property type="entry name" value="Glycosyl_Trfase_fam3_N_dom"/>
</dbReference>
<dbReference type="GO" id="GO:0006206">
    <property type="term" value="P:pyrimidine nucleobase metabolic process"/>
    <property type="evidence" value="ECO:0007669"/>
    <property type="project" value="InterPro"/>
</dbReference>
<dbReference type="PANTHER" id="PTHR10515">
    <property type="entry name" value="THYMIDINE PHOSPHORYLASE"/>
    <property type="match status" value="1"/>
</dbReference>
<protein>
    <recommendedName>
        <fullName evidence="7">Pyrimidine-nucleoside phosphorylase</fullName>
        <ecNumber evidence="6">2.4.2.2</ecNumber>
    </recommendedName>
</protein>
<dbReference type="Gene3D" id="3.90.1170.30">
    <property type="entry name" value="Pyrimidine nucleoside phosphorylase-like, C-terminal domain"/>
    <property type="match status" value="1"/>
</dbReference>
<keyword evidence="14" id="KW-1185">Reference proteome</keyword>
<dbReference type="AlphaFoldDB" id="A0A927GT03"/>
<evidence type="ECO:0000256" key="10">
    <source>
        <dbReference type="ARBA" id="ARBA00048453"/>
    </source>
</evidence>
<dbReference type="InterPro" id="IPR017872">
    <property type="entry name" value="Pyrmidine_PPase_CS"/>
</dbReference>
<evidence type="ECO:0000256" key="11">
    <source>
        <dbReference type="ARBA" id="ARBA00048525"/>
    </source>
</evidence>
<sequence>MRIVDLIAKKRDGAAHTQSELSRLMDGYCRGEVPDYQMAAWAMAVYFQGMTASETAELTLAMAQSGEQIDLSPIPGVKVDKHSTGGVGDKTTLIVAPLVAACGVPVAKMSGRGLGHTGGTIDKLESIPGMRTELGREAFLAQVASEGLAVVGQSGNLTPADKRLYGLRDVTATVESIPLIASSIMSKKIAAGADAIVLDVKCGNGAFMKTAAEAEALAEAMVAIGSGVGRATTAVISSMAQPLGTAIGNALEVAEAIRTLQGEGSEDLTELSLLLAAHMVRLGGAASSEEEAMELVRSRLADGSALRRFARFVAAQGGDASVADAPDERLPQAPYRFEVSAEQEGVVAEIDAAQLGTAAMILGAGRAEKDEPIDHAVGLTLLRKLGEPVRAGEALAALHARTPAADEASRLVREAFRIVPAGTQTARSPLVLSIVTESGVQRMQ</sequence>
<dbReference type="PANTHER" id="PTHR10515:SF0">
    <property type="entry name" value="THYMIDINE PHOSPHORYLASE"/>
    <property type="match status" value="1"/>
</dbReference>
<dbReference type="InterPro" id="IPR036320">
    <property type="entry name" value="Glycosyl_Trfase_fam3_N_dom_sf"/>
</dbReference>
<comment type="function">
    <text evidence="3">Catalyzes phosphorolysis of the pyrimidine nucleosides uridine, thymidine and 2'-deoxyuridine with the formation of the corresponding pyrimidine base and ribose-1-phosphate.</text>
</comment>
<dbReference type="GO" id="GO:0006213">
    <property type="term" value="P:pyrimidine nucleoside metabolic process"/>
    <property type="evidence" value="ECO:0007669"/>
    <property type="project" value="InterPro"/>
</dbReference>
<dbReference type="EMBL" id="JACXIZ010000027">
    <property type="protein sequence ID" value="MBD2846826.1"/>
    <property type="molecule type" value="Genomic_DNA"/>
</dbReference>
<evidence type="ECO:0000256" key="6">
    <source>
        <dbReference type="ARBA" id="ARBA00011889"/>
    </source>
</evidence>
<comment type="cofactor">
    <cofactor evidence="2">
        <name>K(+)</name>
        <dbReference type="ChEBI" id="CHEBI:29103"/>
    </cofactor>
</comment>
<comment type="similarity">
    <text evidence="4">Belongs to the thymidine/pyrimidine-nucleoside phosphorylase family.</text>
</comment>
<evidence type="ECO:0000256" key="9">
    <source>
        <dbReference type="ARBA" id="ARBA00022679"/>
    </source>
</evidence>
<dbReference type="RefSeq" id="WP_190919552.1">
    <property type="nucleotide sequence ID" value="NZ_JACXIZ010000027.1"/>
</dbReference>
<evidence type="ECO:0000256" key="8">
    <source>
        <dbReference type="ARBA" id="ARBA00022676"/>
    </source>
</evidence>
<evidence type="ECO:0000256" key="2">
    <source>
        <dbReference type="ARBA" id="ARBA00001958"/>
    </source>
</evidence>
<feature type="domain" description="Pyrimidine nucleoside phosphorylase C-terminal" evidence="12">
    <location>
        <begin position="346"/>
        <end position="419"/>
    </location>
</feature>
<dbReference type="InterPro" id="IPR000053">
    <property type="entry name" value="Thymidine/pyrmidine_PPase"/>
</dbReference>
<dbReference type="FunFam" id="3.40.1030.10:FF:000003">
    <property type="entry name" value="Pyrimidine-nucleoside phosphorylase"/>
    <property type="match status" value="1"/>
</dbReference>
<dbReference type="Pfam" id="PF02885">
    <property type="entry name" value="Glycos_trans_3N"/>
    <property type="match status" value="1"/>
</dbReference>
<dbReference type="InterPro" id="IPR000312">
    <property type="entry name" value="Glycosyl_Trfase_fam3"/>
</dbReference>
<dbReference type="GO" id="GO:0009032">
    <property type="term" value="F:thymidine phosphorylase activity"/>
    <property type="evidence" value="ECO:0007669"/>
    <property type="project" value="TreeGrafter"/>
</dbReference>
<dbReference type="Proteomes" id="UP000621560">
    <property type="component" value="Unassembled WGS sequence"/>
</dbReference>
<dbReference type="NCBIfam" id="TIGR02644">
    <property type="entry name" value="Y_phosphoryl"/>
    <property type="match status" value="1"/>
</dbReference>
<dbReference type="GO" id="GO:0004645">
    <property type="term" value="F:1,4-alpha-oligoglucan phosphorylase activity"/>
    <property type="evidence" value="ECO:0007669"/>
    <property type="project" value="InterPro"/>
</dbReference>
<dbReference type="PROSITE" id="PS00647">
    <property type="entry name" value="THYMID_PHOSPHORYLASE"/>
    <property type="match status" value="1"/>
</dbReference>
<dbReference type="Pfam" id="PF07831">
    <property type="entry name" value="PYNP_C"/>
    <property type="match status" value="1"/>
</dbReference>
<keyword evidence="8 13" id="KW-0328">Glycosyltransferase</keyword>
<comment type="catalytic activity">
    <reaction evidence="1">
        <text>2'-deoxyuridine + phosphate = 2-deoxy-alpha-D-ribose 1-phosphate + uracil</text>
        <dbReference type="Rhea" id="RHEA:22824"/>
        <dbReference type="ChEBI" id="CHEBI:16450"/>
        <dbReference type="ChEBI" id="CHEBI:17568"/>
        <dbReference type="ChEBI" id="CHEBI:43474"/>
        <dbReference type="ChEBI" id="CHEBI:57259"/>
        <dbReference type="EC" id="2.4.2.2"/>
    </reaction>
</comment>
<comment type="catalytic activity">
    <reaction evidence="11">
        <text>thymidine + phosphate = 2-deoxy-alpha-D-ribose 1-phosphate + thymine</text>
        <dbReference type="Rhea" id="RHEA:16037"/>
        <dbReference type="ChEBI" id="CHEBI:17748"/>
        <dbReference type="ChEBI" id="CHEBI:17821"/>
        <dbReference type="ChEBI" id="CHEBI:43474"/>
        <dbReference type="ChEBI" id="CHEBI:57259"/>
        <dbReference type="EC" id="2.4.2.2"/>
    </reaction>
</comment>
<evidence type="ECO:0000256" key="4">
    <source>
        <dbReference type="ARBA" id="ARBA00006915"/>
    </source>
</evidence>